<dbReference type="Gene3D" id="3.30.420.10">
    <property type="entry name" value="Ribonuclease H-like superfamily/Ribonuclease H"/>
    <property type="match status" value="1"/>
</dbReference>
<dbReference type="EMBL" id="KI913260">
    <property type="protein sequence ID" value="ETV64964.1"/>
    <property type="molecule type" value="Genomic_DNA"/>
</dbReference>
<dbReference type="AlphaFoldDB" id="W4FDJ6"/>
<dbReference type="InterPro" id="IPR036397">
    <property type="entry name" value="RNaseH_sf"/>
</dbReference>
<dbReference type="OrthoDB" id="102548at2759"/>
<dbReference type="GO" id="GO:0003676">
    <property type="term" value="F:nucleic acid binding"/>
    <property type="evidence" value="ECO:0007669"/>
    <property type="project" value="InterPro"/>
</dbReference>
<name>W4FDJ6_APHAT</name>
<proteinExistence type="predicted"/>
<protein>
    <submittedName>
        <fullName evidence="1">Uncharacterized protein</fullName>
    </submittedName>
</protein>
<evidence type="ECO:0000313" key="1">
    <source>
        <dbReference type="EMBL" id="ETV64964.1"/>
    </source>
</evidence>
<reference evidence="1" key="1">
    <citation type="submission" date="2013-12" db="EMBL/GenBank/DDBJ databases">
        <title>The Genome Sequence of Aphanomyces astaci APO3.</title>
        <authorList>
            <consortium name="The Broad Institute Genomics Platform"/>
            <person name="Russ C."/>
            <person name="Tyler B."/>
            <person name="van West P."/>
            <person name="Dieguez-Uribeondo J."/>
            <person name="Young S.K."/>
            <person name="Zeng Q."/>
            <person name="Gargeya S."/>
            <person name="Fitzgerald M."/>
            <person name="Abouelleil A."/>
            <person name="Alvarado L."/>
            <person name="Chapman S.B."/>
            <person name="Gainer-Dewar J."/>
            <person name="Goldberg J."/>
            <person name="Griggs A."/>
            <person name="Gujja S."/>
            <person name="Hansen M."/>
            <person name="Howarth C."/>
            <person name="Imamovic A."/>
            <person name="Ireland A."/>
            <person name="Larimer J."/>
            <person name="McCowan C."/>
            <person name="Murphy C."/>
            <person name="Pearson M."/>
            <person name="Poon T.W."/>
            <person name="Priest M."/>
            <person name="Roberts A."/>
            <person name="Saif S."/>
            <person name="Shea T."/>
            <person name="Sykes S."/>
            <person name="Wortman J."/>
            <person name="Nusbaum C."/>
            <person name="Birren B."/>
        </authorList>
    </citation>
    <scope>NUCLEOTIDE SEQUENCE [LARGE SCALE GENOMIC DNA]</scope>
    <source>
        <strain evidence="1">APO3</strain>
    </source>
</reference>
<dbReference type="RefSeq" id="XP_009845554.1">
    <property type="nucleotide sequence ID" value="XM_009847252.1"/>
</dbReference>
<dbReference type="GeneID" id="20820229"/>
<dbReference type="VEuPathDB" id="FungiDB:H257_18233"/>
<accession>W4FDJ6</accession>
<gene>
    <name evidence="1" type="ORF">H257_18233</name>
</gene>
<sequence>MFLVAVARPRYDHHAKKMWDGKVGVRPFIRAALALRSSKNRPKGTPVTVPVTIDPKVYFDAVVNKVVSAILSKFPGCRDRGYVSIQQDNASPHKCVTTELLHAQGCDASRYESALTHLHERLGEEAHMEAMVNSLDRLLEPVRGKYRD</sequence>
<dbReference type="PANTHER" id="PTHR47169">
    <property type="entry name" value="OS01G0541250 PROTEIN"/>
    <property type="match status" value="1"/>
</dbReference>
<organism evidence="1">
    <name type="scientific">Aphanomyces astaci</name>
    <name type="common">Crayfish plague agent</name>
    <dbReference type="NCBI Taxonomy" id="112090"/>
    <lineage>
        <taxon>Eukaryota</taxon>
        <taxon>Sar</taxon>
        <taxon>Stramenopiles</taxon>
        <taxon>Oomycota</taxon>
        <taxon>Saprolegniomycetes</taxon>
        <taxon>Saprolegniales</taxon>
        <taxon>Verrucalvaceae</taxon>
        <taxon>Aphanomyces</taxon>
    </lineage>
</organism>
<dbReference type="PANTHER" id="PTHR47169:SF2">
    <property type="entry name" value="OS01G0541250 PROTEIN"/>
    <property type="match status" value="1"/>
</dbReference>